<dbReference type="AlphaFoldDB" id="A0A396HJ95"/>
<proteinExistence type="predicted"/>
<comment type="caution">
    <text evidence="1">The sequence shown here is derived from an EMBL/GenBank/DDBJ whole genome shotgun (WGS) entry which is preliminary data.</text>
</comment>
<name>A0A396HJ95_MEDTR</name>
<organism evidence="1 2">
    <name type="scientific">Medicago truncatula</name>
    <name type="common">Barrel medic</name>
    <name type="synonym">Medicago tribuloides</name>
    <dbReference type="NCBI Taxonomy" id="3880"/>
    <lineage>
        <taxon>Eukaryota</taxon>
        <taxon>Viridiplantae</taxon>
        <taxon>Streptophyta</taxon>
        <taxon>Embryophyta</taxon>
        <taxon>Tracheophyta</taxon>
        <taxon>Spermatophyta</taxon>
        <taxon>Magnoliopsida</taxon>
        <taxon>eudicotyledons</taxon>
        <taxon>Gunneridae</taxon>
        <taxon>Pentapetalae</taxon>
        <taxon>rosids</taxon>
        <taxon>fabids</taxon>
        <taxon>Fabales</taxon>
        <taxon>Fabaceae</taxon>
        <taxon>Papilionoideae</taxon>
        <taxon>50 kb inversion clade</taxon>
        <taxon>NPAAA clade</taxon>
        <taxon>Hologalegina</taxon>
        <taxon>IRL clade</taxon>
        <taxon>Trifolieae</taxon>
        <taxon>Medicago</taxon>
    </lineage>
</organism>
<evidence type="ECO:0000313" key="2">
    <source>
        <dbReference type="Proteomes" id="UP000265566"/>
    </source>
</evidence>
<sequence length="61" mass="6502">MDSGINKSSNPINMVKEDAFGATTSIDGVGSSDAMNMVKASLLLENDESDMNEITLEVNHL</sequence>
<accession>A0A396HJ95</accession>
<gene>
    <name evidence="1" type="ORF">MtrunA17_Chr5g0395351</name>
</gene>
<protein>
    <submittedName>
        <fullName evidence="1">Uncharacterized protein</fullName>
    </submittedName>
</protein>
<evidence type="ECO:0000313" key="1">
    <source>
        <dbReference type="EMBL" id="RHN53389.1"/>
    </source>
</evidence>
<dbReference type="Gramene" id="rna28291">
    <property type="protein sequence ID" value="RHN53389.1"/>
    <property type="gene ID" value="gene28291"/>
</dbReference>
<dbReference type="Proteomes" id="UP000265566">
    <property type="component" value="Chromosome 5"/>
</dbReference>
<dbReference type="EMBL" id="PSQE01000005">
    <property type="protein sequence ID" value="RHN53389.1"/>
    <property type="molecule type" value="Genomic_DNA"/>
</dbReference>
<reference evidence="2" key="1">
    <citation type="journal article" date="2018" name="Nat. Plants">
        <title>Whole-genome landscape of Medicago truncatula symbiotic genes.</title>
        <authorList>
            <person name="Pecrix Y."/>
            <person name="Staton S.E."/>
            <person name="Sallet E."/>
            <person name="Lelandais-Briere C."/>
            <person name="Moreau S."/>
            <person name="Carrere S."/>
            <person name="Blein T."/>
            <person name="Jardinaud M.F."/>
            <person name="Latrasse D."/>
            <person name="Zouine M."/>
            <person name="Zahm M."/>
            <person name="Kreplak J."/>
            <person name="Mayjonade B."/>
            <person name="Satge C."/>
            <person name="Perez M."/>
            <person name="Cauet S."/>
            <person name="Marande W."/>
            <person name="Chantry-Darmon C."/>
            <person name="Lopez-Roques C."/>
            <person name="Bouchez O."/>
            <person name="Berard A."/>
            <person name="Debelle F."/>
            <person name="Munos S."/>
            <person name="Bendahmane A."/>
            <person name="Berges H."/>
            <person name="Niebel A."/>
            <person name="Buitink J."/>
            <person name="Frugier F."/>
            <person name="Benhamed M."/>
            <person name="Crespi M."/>
            <person name="Gouzy J."/>
            <person name="Gamas P."/>
        </authorList>
    </citation>
    <scope>NUCLEOTIDE SEQUENCE [LARGE SCALE GENOMIC DNA]</scope>
    <source>
        <strain evidence="2">cv. Jemalong A17</strain>
    </source>
</reference>